<feature type="non-terminal residue" evidence="1">
    <location>
        <position position="566"/>
    </location>
</feature>
<proteinExistence type="predicted"/>
<accession>A0A085LKV5</accession>
<protein>
    <recommendedName>
        <fullName evidence="3">HAT C-terminal dimerisation domain-containing protein</fullName>
    </recommendedName>
</protein>
<evidence type="ECO:0008006" key="3">
    <source>
        <dbReference type="Google" id="ProtNLM"/>
    </source>
</evidence>
<dbReference type="PANTHER" id="PTHR45913">
    <property type="entry name" value="EPM2A-INTERACTING PROTEIN 1"/>
    <property type="match status" value="1"/>
</dbReference>
<dbReference type="Proteomes" id="UP000030764">
    <property type="component" value="Unassembled WGS sequence"/>
</dbReference>
<dbReference type="EMBL" id="KL363455">
    <property type="protein sequence ID" value="KFD45601.1"/>
    <property type="molecule type" value="Genomic_DNA"/>
</dbReference>
<gene>
    <name evidence="1" type="ORF">M513_13526</name>
</gene>
<organism evidence="1 2">
    <name type="scientific">Trichuris suis</name>
    <name type="common">pig whipworm</name>
    <dbReference type="NCBI Taxonomy" id="68888"/>
    <lineage>
        <taxon>Eukaryota</taxon>
        <taxon>Metazoa</taxon>
        <taxon>Ecdysozoa</taxon>
        <taxon>Nematoda</taxon>
        <taxon>Enoplea</taxon>
        <taxon>Dorylaimia</taxon>
        <taxon>Trichinellida</taxon>
        <taxon>Trichuridae</taxon>
        <taxon>Trichuris</taxon>
    </lineage>
</organism>
<name>A0A085LKV5_9BILA</name>
<evidence type="ECO:0000313" key="2">
    <source>
        <dbReference type="Proteomes" id="UP000030764"/>
    </source>
</evidence>
<sequence>MGKKKCRLYSSEYLQFGFVASPANEHLPMCLLYEKVFSNDTMKPSKLKLHFTRCHPDKNGKDVSFFRALREKLMKRRTLSSTLSCLSRRDRDGLAASYKISLLIAQTGKLHTIGEELLIPATAEAVKTVLHQRERDLTNKIPLSNDTVQRRINAMAEDIEDTLCSWLRQSEFSLQVDQSTLPGNEAALLANVRFIREEHFVEELLFSKELETDTRGESIFQVVQEFFSEKGIPPQNIIAVAIDGAPAMVVSPRQFRTCCRSIAFARRLSPRLNESLQYVISAVNKIKSNPLNDRLFRQLCDENNEEFNGLLLHTEIRLSKGACLSTSFQLFDSVLQFFEEDDASLTENLRIRKADVAYLADLYFMFNEMNKQLLTKDLNLIKTKSVISAFMSKLLLFKRRFAMGELCQFQNLVERKVRSYREHLQALHNDFASRFEDILSVAIPVWVINPFASIEDEEISLQLELLDLQSNAELKPKLAEGYQRFWLQKQIPVLYPTVWAVVKRWLICLPSSSLVERAFSVVTDLITKRNRLQLVKRGDLRLRVTSVSPNIDKLVRSQLCEPSTSR</sequence>
<reference evidence="1 2" key="1">
    <citation type="journal article" date="2014" name="Nat. Genet.">
        <title>Genome and transcriptome of the porcine whipworm Trichuris suis.</title>
        <authorList>
            <person name="Jex A.R."/>
            <person name="Nejsum P."/>
            <person name="Schwarz E.M."/>
            <person name="Hu L."/>
            <person name="Young N.D."/>
            <person name="Hall R.S."/>
            <person name="Korhonen P.K."/>
            <person name="Liao S."/>
            <person name="Thamsborg S."/>
            <person name="Xia J."/>
            <person name="Xu P."/>
            <person name="Wang S."/>
            <person name="Scheerlinck J.P."/>
            <person name="Hofmann A."/>
            <person name="Sternberg P.W."/>
            <person name="Wang J."/>
            <person name="Gasser R.B."/>
        </authorList>
    </citation>
    <scope>NUCLEOTIDE SEQUENCE [LARGE SCALE GENOMIC DNA]</scope>
    <source>
        <strain evidence="1">DCEP-RM93M</strain>
    </source>
</reference>
<evidence type="ECO:0000313" key="1">
    <source>
        <dbReference type="EMBL" id="KFD45601.1"/>
    </source>
</evidence>
<keyword evidence="2" id="KW-1185">Reference proteome</keyword>
<dbReference type="AlphaFoldDB" id="A0A085LKV5"/>
<dbReference type="PANTHER" id="PTHR45913:SF22">
    <property type="entry name" value="SCAN BOX DOMAIN-CONTAINING PROTEIN"/>
    <property type="match status" value="1"/>
</dbReference>